<sequence>MKFSLATTFAAFVLGRVAFASPAPIKLHPRLDASQLDVYAPPITYPSAGAVWVVGETYQVTWDASTPPRQITNPHGTLILRKGDLATPLILAKGFNITDGETTITCPWVVDSDDYSLVLMGDSGNWSEQFTIAESDPTDSA</sequence>
<feature type="signal peptide" evidence="2">
    <location>
        <begin position="1"/>
        <end position="20"/>
    </location>
</feature>
<feature type="chain" id="PRO_5047129010" description="Yeast cell wall synthesis Kre9/Knh1-like N-terminal domain-containing protein" evidence="2">
    <location>
        <begin position="21"/>
        <end position="141"/>
    </location>
</feature>
<evidence type="ECO:0000313" key="5">
    <source>
        <dbReference type="Proteomes" id="UP001556367"/>
    </source>
</evidence>
<name>A0ABR3JCM8_9AGAR</name>
<organism evidence="4 5">
    <name type="scientific">Hohenbuehelia grisea</name>
    <dbReference type="NCBI Taxonomy" id="104357"/>
    <lineage>
        <taxon>Eukaryota</taxon>
        <taxon>Fungi</taxon>
        <taxon>Dikarya</taxon>
        <taxon>Basidiomycota</taxon>
        <taxon>Agaricomycotina</taxon>
        <taxon>Agaricomycetes</taxon>
        <taxon>Agaricomycetidae</taxon>
        <taxon>Agaricales</taxon>
        <taxon>Pleurotineae</taxon>
        <taxon>Pleurotaceae</taxon>
        <taxon>Hohenbuehelia</taxon>
    </lineage>
</organism>
<evidence type="ECO:0000256" key="1">
    <source>
        <dbReference type="ARBA" id="ARBA00022729"/>
    </source>
</evidence>
<keyword evidence="5" id="KW-1185">Reference proteome</keyword>
<reference evidence="5" key="1">
    <citation type="submission" date="2024-06" db="EMBL/GenBank/DDBJ databases">
        <title>Multi-omics analyses provide insights into the biosynthesis of the anticancer antibiotic pleurotin in Hohenbuehelia grisea.</title>
        <authorList>
            <person name="Weaver J.A."/>
            <person name="Alberti F."/>
        </authorList>
    </citation>
    <scope>NUCLEOTIDE SEQUENCE [LARGE SCALE GENOMIC DNA]</scope>
    <source>
        <strain evidence="5">T-177</strain>
    </source>
</reference>
<dbReference type="EMBL" id="JASNQZ010000008">
    <property type="protein sequence ID" value="KAL0953235.1"/>
    <property type="molecule type" value="Genomic_DNA"/>
</dbReference>
<dbReference type="Proteomes" id="UP001556367">
    <property type="component" value="Unassembled WGS sequence"/>
</dbReference>
<dbReference type="InterPro" id="IPR018466">
    <property type="entry name" value="Kre9/Knh1-like_N"/>
</dbReference>
<proteinExistence type="predicted"/>
<evidence type="ECO:0000256" key="2">
    <source>
        <dbReference type="SAM" id="SignalP"/>
    </source>
</evidence>
<feature type="domain" description="Yeast cell wall synthesis Kre9/Knh1-like N-terminal" evidence="3">
    <location>
        <begin position="46"/>
        <end position="132"/>
    </location>
</feature>
<gene>
    <name evidence="4" type="ORF">HGRIS_004488</name>
</gene>
<evidence type="ECO:0000259" key="3">
    <source>
        <dbReference type="Pfam" id="PF10342"/>
    </source>
</evidence>
<comment type="caution">
    <text evidence="4">The sequence shown here is derived from an EMBL/GenBank/DDBJ whole genome shotgun (WGS) entry which is preliminary data.</text>
</comment>
<dbReference type="Pfam" id="PF10342">
    <property type="entry name" value="Kre9_KNH"/>
    <property type="match status" value="1"/>
</dbReference>
<accession>A0ABR3JCM8</accession>
<keyword evidence="1 2" id="KW-0732">Signal</keyword>
<evidence type="ECO:0000313" key="4">
    <source>
        <dbReference type="EMBL" id="KAL0953235.1"/>
    </source>
</evidence>
<protein>
    <recommendedName>
        <fullName evidence="3">Yeast cell wall synthesis Kre9/Knh1-like N-terminal domain-containing protein</fullName>
    </recommendedName>
</protein>